<evidence type="ECO:0000256" key="6">
    <source>
        <dbReference type="SAM" id="Phobius"/>
    </source>
</evidence>
<evidence type="ECO:0000256" key="1">
    <source>
        <dbReference type="ARBA" id="ARBA00004141"/>
    </source>
</evidence>
<evidence type="ECO:0000313" key="9">
    <source>
        <dbReference type="Proteomes" id="UP000701702"/>
    </source>
</evidence>
<feature type="transmembrane region" description="Helical" evidence="6">
    <location>
        <begin position="325"/>
        <end position="347"/>
    </location>
</feature>
<dbReference type="PRINTS" id="PR01035">
    <property type="entry name" value="TCRTETA"/>
</dbReference>
<dbReference type="InterPro" id="IPR036259">
    <property type="entry name" value="MFS_trans_sf"/>
</dbReference>
<dbReference type="EMBL" id="CAJZAF010000036">
    <property type="protein sequence ID" value="CAG9183973.1"/>
    <property type="molecule type" value="Genomic_DNA"/>
</dbReference>
<feature type="transmembrane region" description="Helical" evidence="6">
    <location>
        <begin position="193"/>
        <end position="215"/>
    </location>
</feature>
<feature type="transmembrane region" description="Helical" evidence="6">
    <location>
        <begin position="94"/>
        <end position="111"/>
    </location>
</feature>
<feature type="transmembrane region" description="Helical" evidence="6">
    <location>
        <begin position="117"/>
        <end position="143"/>
    </location>
</feature>
<organism evidence="8 9">
    <name type="scientific">Cupriavidus pinatubonensis</name>
    <dbReference type="NCBI Taxonomy" id="248026"/>
    <lineage>
        <taxon>Bacteria</taxon>
        <taxon>Pseudomonadati</taxon>
        <taxon>Pseudomonadota</taxon>
        <taxon>Betaproteobacteria</taxon>
        <taxon>Burkholderiales</taxon>
        <taxon>Burkholderiaceae</taxon>
        <taxon>Cupriavidus</taxon>
    </lineage>
</organism>
<dbReference type="InterPro" id="IPR001958">
    <property type="entry name" value="Tet-R_TetA/multi-R_MdtG-like"/>
</dbReference>
<feature type="domain" description="Major facilitator superfamily (MFS) profile" evidence="7">
    <location>
        <begin position="26"/>
        <end position="411"/>
    </location>
</feature>
<dbReference type="Pfam" id="PF07690">
    <property type="entry name" value="MFS_1"/>
    <property type="match status" value="1"/>
</dbReference>
<feature type="transmembrane region" description="Helical" evidence="6">
    <location>
        <begin position="27"/>
        <end position="48"/>
    </location>
</feature>
<keyword evidence="4 6" id="KW-1133">Transmembrane helix</keyword>
<dbReference type="Proteomes" id="UP000701702">
    <property type="component" value="Unassembled WGS sequence"/>
</dbReference>
<feature type="transmembrane region" description="Helical" evidence="6">
    <location>
        <begin position="272"/>
        <end position="291"/>
    </location>
</feature>
<comment type="caution">
    <text evidence="8">The sequence shown here is derived from an EMBL/GenBank/DDBJ whole genome shotgun (WGS) entry which is preliminary data.</text>
</comment>
<accession>A0ABM8XUC3</accession>
<sequence length="416" mass="42414">MGMADTRAARTPTNVPGQGLRLTAWRLALLMAAALAVSMAYGVTLPLMPSRVERLGAAGAEVARHTGWLTAVYTLGLFLFSPVWGALSDRVDRRVVIALGLVGGGVALWGMDLSPSLAALYLARGGAGVMSAAVLPAVFSYIVEVSVPGRRQKRFAWVASATALGFLLGPAVGNVLGAMAGGGIFGKTAVGMAGSPLVVVAAICFVIAACIALLPRYQKRADDNAGFGGATDDVRIWQSLALTAVVVLGITIAEVGLTLISRDTPVVRPSQVAGYFALCSAVMVAVQMWLYPALERWMGEPRLVTAAMTGMALGLALLARPLAPWMLVTGLIFGAAGIGVLIPALAVRISSAAGPRQGWALGRQSSAASLGQAIGAAATGVLYAQAAPLPFLSAAAVLAVAATWTAGRASSAGTPR</sequence>
<keyword evidence="2" id="KW-0813">Transport</keyword>
<evidence type="ECO:0000256" key="5">
    <source>
        <dbReference type="ARBA" id="ARBA00023136"/>
    </source>
</evidence>
<reference evidence="8 9" key="1">
    <citation type="submission" date="2021-08" db="EMBL/GenBank/DDBJ databases">
        <authorList>
            <person name="Peeters C."/>
        </authorList>
    </citation>
    <scope>NUCLEOTIDE SEQUENCE [LARGE SCALE GENOMIC DNA]</scope>
    <source>
        <strain evidence="8 9">LMG 23994</strain>
    </source>
</reference>
<keyword evidence="3 6" id="KW-0812">Transmembrane</keyword>
<evidence type="ECO:0000259" key="7">
    <source>
        <dbReference type="PROSITE" id="PS50850"/>
    </source>
</evidence>
<dbReference type="Gene3D" id="1.20.1250.20">
    <property type="entry name" value="MFS general substrate transporter like domains"/>
    <property type="match status" value="1"/>
</dbReference>
<keyword evidence="5 6" id="KW-0472">Membrane</keyword>
<dbReference type="SUPFAM" id="SSF103473">
    <property type="entry name" value="MFS general substrate transporter"/>
    <property type="match status" value="1"/>
</dbReference>
<feature type="transmembrane region" description="Helical" evidence="6">
    <location>
        <begin position="236"/>
        <end position="260"/>
    </location>
</feature>
<dbReference type="PANTHER" id="PTHR23504">
    <property type="entry name" value="MAJOR FACILITATOR SUPERFAMILY DOMAIN-CONTAINING PROTEIN 10"/>
    <property type="match status" value="1"/>
</dbReference>
<keyword evidence="9" id="KW-1185">Reference proteome</keyword>
<evidence type="ECO:0000256" key="3">
    <source>
        <dbReference type="ARBA" id="ARBA00022692"/>
    </source>
</evidence>
<name>A0ABM8XUC3_9BURK</name>
<feature type="transmembrane region" description="Helical" evidence="6">
    <location>
        <begin position="68"/>
        <end position="87"/>
    </location>
</feature>
<dbReference type="InterPro" id="IPR020846">
    <property type="entry name" value="MFS_dom"/>
</dbReference>
<evidence type="ECO:0000313" key="8">
    <source>
        <dbReference type="EMBL" id="CAG9183973.1"/>
    </source>
</evidence>
<evidence type="ECO:0000256" key="4">
    <source>
        <dbReference type="ARBA" id="ARBA00022989"/>
    </source>
</evidence>
<comment type="subcellular location">
    <subcellularLocation>
        <location evidence="1">Membrane</location>
        <topology evidence="1">Multi-pass membrane protein</topology>
    </subcellularLocation>
</comment>
<feature type="transmembrane region" description="Helical" evidence="6">
    <location>
        <begin position="155"/>
        <end position="173"/>
    </location>
</feature>
<feature type="transmembrane region" description="Helical" evidence="6">
    <location>
        <begin position="303"/>
        <end position="319"/>
    </location>
</feature>
<gene>
    <name evidence="8" type="primary">tetA</name>
    <name evidence="8" type="ORF">LMG23994_05277</name>
</gene>
<dbReference type="InterPro" id="IPR011701">
    <property type="entry name" value="MFS"/>
</dbReference>
<dbReference type="PANTHER" id="PTHR23504:SF15">
    <property type="entry name" value="MAJOR FACILITATOR SUPERFAMILY (MFS) PROFILE DOMAIN-CONTAINING PROTEIN"/>
    <property type="match status" value="1"/>
</dbReference>
<protein>
    <submittedName>
        <fullName evidence="8">Tetracycline resistance protein, class B</fullName>
    </submittedName>
</protein>
<dbReference type="PROSITE" id="PS50850">
    <property type="entry name" value="MFS"/>
    <property type="match status" value="1"/>
</dbReference>
<evidence type="ECO:0000256" key="2">
    <source>
        <dbReference type="ARBA" id="ARBA00022448"/>
    </source>
</evidence>
<proteinExistence type="predicted"/>